<reference evidence="2 3" key="1">
    <citation type="submission" date="2024-03" db="EMBL/GenBank/DDBJ databases">
        <authorList>
            <person name="Gkanogiannis A."/>
            <person name="Becerra Lopez-Lavalle L."/>
        </authorList>
    </citation>
    <scope>NUCLEOTIDE SEQUENCE [LARGE SCALE GENOMIC DNA]</scope>
</reference>
<evidence type="ECO:0008006" key="4">
    <source>
        <dbReference type="Google" id="ProtNLM"/>
    </source>
</evidence>
<keyword evidence="1" id="KW-1133">Transmembrane helix</keyword>
<keyword evidence="3" id="KW-1185">Reference proteome</keyword>
<dbReference type="EMBL" id="OZ021743">
    <property type="protein sequence ID" value="CAK9329294.1"/>
    <property type="molecule type" value="Genomic_DNA"/>
</dbReference>
<proteinExistence type="predicted"/>
<gene>
    <name evidence="2" type="ORF">CITCOLO1_LOCUS21738</name>
</gene>
<name>A0ABP0Z959_9ROSI</name>
<evidence type="ECO:0000313" key="3">
    <source>
        <dbReference type="Proteomes" id="UP001642487"/>
    </source>
</evidence>
<evidence type="ECO:0000313" key="2">
    <source>
        <dbReference type="EMBL" id="CAK9329294.1"/>
    </source>
</evidence>
<dbReference type="Proteomes" id="UP001642487">
    <property type="component" value="Chromosome 9"/>
</dbReference>
<keyword evidence="1" id="KW-0812">Transmembrane</keyword>
<evidence type="ECO:0000256" key="1">
    <source>
        <dbReference type="SAM" id="Phobius"/>
    </source>
</evidence>
<feature type="transmembrane region" description="Helical" evidence="1">
    <location>
        <begin position="69"/>
        <end position="94"/>
    </location>
</feature>
<organism evidence="2 3">
    <name type="scientific">Citrullus colocynthis</name>
    <name type="common">colocynth</name>
    <dbReference type="NCBI Taxonomy" id="252529"/>
    <lineage>
        <taxon>Eukaryota</taxon>
        <taxon>Viridiplantae</taxon>
        <taxon>Streptophyta</taxon>
        <taxon>Embryophyta</taxon>
        <taxon>Tracheophyta</taxon>
        <taxon>Spermatophyta</taxon>
        <taxon>Magnoliopsida</taxon>
        <taxon>eudicotyledons</taxon>
        <taxon>Gunneridae</taxon>
        <taxon>Pentapetalae</taxon>
        <taxon>rosids</taxon>
        <taxon>fabids</taxon>
        <taxon>Cucurbitales</taxon>
        <taxon>Cucurbitaceae</taxon>
        <taxon>Benincaseae</taxon>
        <taxon>Citrullus</taxon>
    </lineage>
</organism>
<accession>A0ABP0Z959</accession>
<sequence length="182" mass="20625">MHFPLPTFKFLPNIISKKDKFNASIQAFHLLLQSVTHALPSLNPIPNLKFLKLNNHNRNGTELQAESTMAVMALSVLAAVFVFIFLHLFESLFLKPKRLRSKLLKQGIDGPSPSFLLGNLPEIKNIRALKSHALTTTEGNDSIAHGWPSNLLPHLEHWRNRYGISPQKTIEKYGSLMKRVTR</sequence>
<protein>
    <recommendedName>
        <fullName evidence="4">Cytochrome P450</fullName>
    </recommendedName>
</protein>
<keyword evidence="1" id="KW-0472">Membrane</keyword>